<dbReference type="GO" id="GO:0003824">
    <property type="term" value="F:catalytic activity"/>
    <property type="evidence" value="ECO:0007669"/>
    <property type="project" value="InterPro"/>
</dbReference>
<sequence length="454" mass="50878">MSAYLPNIEELQRLSRRAEVLTDAEVERVVQSARATRLQLDDLASLVKTVLAAPHSTPSEIILRHAEAIRQELFGPYVIPMAPVEISNACASDCMFCGWRASNREMKRLRMPLDLLLLQVEYLLDLGIYYIEFVSGDDIGVVRDLLPQLIRETRELFSERGVEGKISFCTLSLTESQYRMLVEAGADSMIVWQEAYQPDVYRAHVVGGPKAYGLTEDWKVPVGADGWAFRVQSQERALRAGLEVAVGTMLGLNPDIITEFLATVEHARHLIDRYSPTEKHPLIVGMPIWNPITTRRTDKRPSEVPDMVALFPIFAALYLLALPTRSVWVFPNCRVPLQTQVQAVKVAGVFTSTEVKLGPGGYLPALISKMEAGGQDTVALRKRLAAMLRDAGESVDELARALDEREQFVHHYHAHEIYVREMERHGLQILRGVHLPACEVPSVAQNSTYLPNCL</sequence>
<evidence type="ECO:0000256" key="3">
    <source>
        <dbReference type="ARBA" id="ARBA00023004"/>
    </source>
</evidence>
<dbReference type="InterPro" id="IPR058240">
    <property type="entry name" value="rSAM_sf"/>
</dbReference>
<dbReference type="InterPro" id="IPR013785">
    <property type="entry name" value="Aldolase_TIM"/>
</dbReference>
<dbReference type="Gene3D" id="3.20.20.70">
    <property type="entry name" value="Aldolase class I"/>
    <property type="match status" value="1"/>
</dbReference>
<evidence type="ECO:0000313" key="6">
    <source>
        <dbReference type="EMBL" id="AXA35479.1"/>
    </source>
</evidence>
<dbReference type="Proteomes" id="UP000262583">
    <property type="component" value="Chromosome"/>
</dbReference>
<reference evidence="6 7" key="1">
    <citation type="submission" date="2018-05" db="EMBL/GenBank/DDBJ databases">
        <title>A metagenomic window into the 2 km-deep terrestrial subsurface aquifer revealed taxonomically and functionally diverse microbial community comprising novel uncultured bacterial lineages.</title>
        <authorList>
            <person name="Kadnikov V.V."/>
            <person name="Mardanov A.V."/>
            <person name="Beletsky A.V."/>
            <person name="Banks D."/>
            <person name="Pimenov N.V."/>
            <person name="Frank Y.A."/>
            <person name="Karnachuk O.V."/>
            <person name="Ravin N.V."/>
        </authorList>
    </citation>
    <scope>NUCLEOTIDE SEQUENCE [LARGE SCALE GENOMIC DNA]</scope>
    <source>
        <strain evidence="6">BY</strain>
    </source>
</reference>
<dbReference type="SUPFAM" id="SSF102114">
    <property type="entry name" value="Radical SAM enzymes"/>
    <property type="match status" value="1"/>
</dbReference>
<organism evidence="6 7">
    <name type="scientific">Sumerlaea chitinivorans</name>
    <dbReference type="NCBI Taxonomy" id="2250252"/>
    <lineage>
        <taxon>Bacteria</taxon>
        <taxon>Candidatus Sumerlaeota</taxon>
        <taxon>Candidatus Sumerlaeia</taxon>
        <taxon>Candidatus Sumerlaeales</taxon>
        <taxon>Candidatus Sumerlaeaceae</taxon>
        <taxon>Candidatus Sumerlaea</taxon>
    </lineage>
</organism>
<dbReference type="PANTHER" id="PTHR43583">
    <property type="entry name" value="2-IMINOACETATE SYNTHASE"/>
    <property type="match status" value="1"/>
</dbReference>
<dbReference type="InterPro" id="IPR034428">
    <property type="entry name" value="ThiH/NoCL/HydG-like"/>
</dbReference>
<keyword evidence="2" id="KW-0479">Metal-binding</keyword>
<feature type="domain" description="Radical SAM core" evidence="5">
    <location>
        <begin position="76"/>
        <end position="331"/>
    </location>
</feature>
<dbReference type="GO" id="GO:0046872">
    <property type="term" value="F:metal ion binding"/>
    <property type="evidence" value="ECO:0007669"/>
    <property type="project" value="UniProtKB-KW"/>
</dbReference>
<evidence type="ECO:0000313" key="7">
    <source>
        <dbReference type="Proteomes" id="UP000262583"/>
    </source>
</evidence>
<dbReference type="SFLD" id="SFLDS00029">
    <property type="entry name" value="Radical_SAM"/>
    <property type="match status" value="1"/>
</dbReference>
<evidence type="ECO:0000256" key="4">
    <source>
        <dbReference type="ARBA" id="ARBA00023014"/>
    </source>
</evidence>
<protein>
    <submittedName>
        <fullName evidence="6">Thiazole biosynthesis protein ThiH</fullName>
    </submittedName>
</protein>
<dbReference type="AlphaFoldDB" id="A0A2Z4Y3A4"/>
<dbReference type="EMBL" id="CP030759">
    <property type="protein sequence ID" value="AXA35479.1"/>
    <property type="molecule type" value="Genomic_DNA"/>
</dbReference>
<evidence type="ECO:0000259" key="5">
    <source>
        <dbReference type="PROSITE" id="PS51918"/>
    </source>
</evidence>
<keyword evidence="4" id="KW-0411">Iron-sulfur</keyword>
<dbReference type="GO" id="GO:0051536">
    <property type="term" value="F:iron-sulfur cluster binding"/>
    <property type="evidence" value="ECO:0007669"/>
    <property type="project" value="UniProtKB-KW"/>
</dbReference>
<dbReference type="KEGG" id="schv:BRCON_0702"/>
<dbReference type="SMART" id="SM00729">
    <property type="entry name" value="Elp3"/>
    <property type="match status" value="1"/>
</dbReference>
<gene>
    <name evidence="6" type="ORF">BRCON_0702</name>
</gene>
<dbReference type="PROSITE" id="PS51918">
    <property type="entry name" value="RADICAL_SAM"/>
    <property type="match status" value="1"/>
</dbReference>
<keyword evidence="3" id="KW-0408">Iron</keyword>
<dbReference type="PANTHER" id="PTHR43583:SF1">
    <property type="entry name" value="2-IMINOACETATE SYNTHASE"/>
    <property type="match status" value="1"/>
</dbReference>
<dbReference type="InterPro" id="IPR007197">
    <property type="entry name" value="rSAM"/>
</dbReference>
<dbReference type="InterPro" id="IPR006638">
    <property type="entry name" value="Elp3/MiaA/NifB-like_rSAM"/>
</dbReference>
<name>A0A2Z4Y3A4_SUMC1</name>
<dbReference type="CDD" id="cd01335">
    <property type="entry name" value="Radical_SAM"/>
    <property type="match status" value="1"/>
</dbReference>
<evidence type="ECO:0000256" key="1">
    <source>
        <dbReference type="ARBA" id="ARBA00022691"/>
    </source>
</evidence>
<evidence type="ECO:0000256" key="2">
    <source>
        <dbReference type="ARBA" id="ARBA00022723"/>
    </source>
</evidence>
<keyword evidence="1" id="KW-0949">S-adenosyl-L-methionine</keyword>
<accession>A0A2Z4Y3A4</accession>
<proteinExistence type="predicted"/>